<gene>
    <name evidence="1" type="ORF">CVT26_011440</name>
</gene>
<organism evidence="1 2">
    <name type="scientific">Gymnopilus dilepis</name>
    <dbReference type="NCBI Taxonomy" id="231916"/>
    <lineage>
        <taxon>Eukaryota</taxon>
        <taxon>Fungi</taxon>
        <taxon>Dikarya</taxon>
        <taxon>Basidiomycota</taxon>
        <taxon>Agaricomycotina</taxon>
        <taxon>Agaricomycetes</taxon>
        <taxon>Agaricomycetidae</taxon>
        <taxon>Agaricales</taxon>
        <taxon>Agaricineae</taxon>
        <taxon>Hymenogastraceae</taxon>
        <taxon>Gymnopilus</taxon>
    </lineage>
</organism>
<evidence type="ECO:0000313" key="2">
    <source>
        <dbReference type="Proteomes" id="UP000284706"/>
    </source>
</evidence>
<name>A0A409YQJ1_9AGAR</name>
<protein>
    <submittedName>
        <fullName evidence="1">Uncharacterized protein</fullName>
    </submittedName>
</protein>
<proteinExistence type="predicted"/>
<dbReference type="EMBL" id="NHYE01000499">
    <property type="protein sequence ID" value="PPR05275.1"/>
    <property type="molecule type" value="Genomic_DNA"/>
</dbReference>
<evidence type="ECO:0000313" key="1">
    <source>
        <dbReference type="EMBL" id="PPR05275.1"/>
    </source>
</evidence>
<dbReference type="Gene3D" id="3.30.70.240">
    <property type="match status" value="1"/>
</dbReference>
<dbReference type="Proteomes" id="UP000284706">
    <property type="component" value="Unassembled WGS sequence"/>
</dbReference>
<comment type="caution">
    <text evidence="1">The sequence shown here is derived from an EMBL/GenBank/DDBJ whole genome shotgun (WGS) entry which is preliminary data.</text>
</comment>
<dbReference type="OrthoDB" id="3262259at2759"/>
<accession>A0A409YQJ1</accession>
<keyword evidence="2" id="KW-1185">Reference proteome</keyword>
<dbReference type="InParanoid" id="A0A409YQJ1"/>
<sequence length="188" mass="21177">MNPNQPPYHAGILIALPPPYILNQVREGKYGISYDLFTRPMEDPLPFGWAAHRATVYKNIGRFMRSSDYEHAQYSVWQKIAIPTNVWQDMVTLRRIKPRGVLASTVRAMQMFRIPRDVFIVTQEIALGGAFSPGLIGPTPRMLAQNAALPTRHMPPGWPANPGELPQGTRCQGHFMVTSSNGANWRRP</sequence>
<reference evidence="1 2" key="1">
    <citation type="journal article" date="2018" name="Evol. Lett.">
        <title>Horizontal gene cluster transfer increased hallucinogenic mushroom diversity.</title>
        <authorList>
            <person name="Reynolds H.T."/>
            <person name="Vijayakumar V."/>
            <person name="Gluck-Thaler E."/>
            <person name="Korotkin H.B."/>
            <person name="Matheny P.B."/>
            <person name="Slot J.C."/>
        </authorList>
    </citation>
    <scope>NUCLEOTIDE SEQUENCE [LARGE SCALE GENOMIC DNA]</scope>
    <source>
        <strain evidence="1 2">SRW20</strain>
    </source>
</reference>
<dbReference type="AlphaFoldDB" id="A0A409YQJ1"/>